<dbReference type="Proteomes" id="UP000805193">
    <property type="component" value="Unassembled WGS sequence"/>
</dbReference>
<comment type="caution">
    <text evidence="1">The sequence shown here is derived from an EMBL/GenBank/DDBJ whole genome shotgun (WGS) entry which is preliminary data.</text>
</comment>
<feature type="non-terminal residue" evidence="1">
    <location>
        <position position="190"/>
    </location>
</feature>
<proteinExistence type="predicted"/>
<organism evidence="1 2">
    <name type="scientific">Ixodes persulcatus</name>
    <name type="common">Taiga tick</name>
    <dbReference type="NCBI Taxonomy" id="34615"/>
    <lineage>
        <taxon>Eukaryota</taxon>
        <taxon>Metazoa</taxon>
        <taxon>Ecdysozoa</taxon>
        <taxon>Arthropoda</taxon>
        <taxon>Chelicerata</taxon>
        <taxon>Arachnida</taxon>
        <taxon>Acari</taxon>
        <taxon>Parasitiformes</taxon>
        <taxon>Ixodida</taxon>
        <taxon>Ixodoidea</taxon>
        <taxon>Ixodidae</taxon>
        <taxon>Ixodinae</taxon>
        <taxon>Ixodes</taxon>
    </lineage>
</organism>
<dbReference type="EMBL" id="JABSTQ010010635">
    <property type="protein sequence ID" value="KAG0419361.1"/>
    <property type="molecule type" value="Genomic_DNA"/>
</dbReference>
<accession>A0AC60PH22</accession>
<keyword evidence="2" id="KW-1185">Reference proteome</keyword>
<sequence>MAGPNRAKGHRRLLRLVIGAQLANRSRRPLCCVVGDSNQVACQDWSQSIFCRRSLVTYSRDPEFVTSFDKIREDTMYIPVISIAVVAALLGEVKDFVEAIFRYKKDTDFENIFDQLKGADIVIMNFFALTLLFGCASLFGVEKGLQKQYGAFRDLLKSGGSPRNALCYQILALQICNRALYGSAVELPGF</sequence>
<gene>
    <name evidence="1" type="ORF">HPB47_004169</name>
</gene>
<protein>
    <submittedName>
        <fullName evidence="1">Uncharacterized protein</fullName>
    </submittedName>
</protein>
<evidence type="ECO:0000313" key="1">
    <source>
        <dbReference type="EMBL" id="KAG0419361.1"/>
    </source>
</evidence>
<reference evidence="1 2" key="1">
    <citation type="journal article" date="2020" name="Cell">
        <title>Large-Scale Comparative Analyses of Tick Genomes Elucidate Their Genetic Diversity and Vector Capacities.</title>
        <authorList>
            <consortium name="Tick Genome and Microbiome Consortium (TIGMIC)"/>
            <person name="Jia N."/>
            <person name="Wang J."/>
            <person name="Shi W."/>
            <person name="Du L."/>
            <person name="Sun Y."/>
            <person name="Zhan W."/>
            <person name="Jiang J.F."/>
            <person name="Wang Q."/>
            <person name="Zhang B."/>
            <person name="Ji P."/>
            <person name="Bell-Sakyi L."/>
            <person name="Cui X.M."/>
            <person name="Yuan T.T."/>
            <person name="Jiang B.G."/>
            <person name="Yang W.F."/>
            <person name="Lam T.T."/>
            <person name="Chang Q.C."/>
            <person name="Ding S.J."/>
            <person name="Wang X.J."/>
            <person name="Zhu J.G."/>
            <person name="Ruan X.D."/>
            <person name="Zhao L."/>
            <person name="Wei J.T."/>
            <person name="Ye R.Z."/>
            <person name="Que T.C."/>
            <person name="Du C.H."/>
            <person name="Zhou Y.H."/>
            <person name="Cheng J.X."/>
            <person name="Dai P.F."/>
            <person name="Guo W.B."/>
            <person name="Han X.H."/>
            <person name="Huang E.J."/>
            <person name="Li L.F."/>
            <person name="Wei W."/>
            <person name="Gao Y.C."/>
            <person name="Liu J.Z."/>
            <person name="Shao H.Z."/>
            <person name="Wang X."/>
            <person name="Wang C.C."/>
            <person name="Yang T.C."/>
            <person name="Huo Q.B."/>
            <person name="Li W."/>
            <person name="Chen H.Y."/>
            <person name="Chen S.E."/>
            <person name="Zhou L.G."/>
            <person name="Ni X.B."/>
            <person name="Tian J.H."/>
            <person name="Sheng Y."/>
            <person name="Liu T."/>
            <person name="Pan Y.S."/>
            <person name="Xia L.Y."/>
            <person name="Li J."/>
            <person name="Zhao F."/>
            <person name="Cao W.C."/>
        </authorList>
    </citation>
    <scope>NUCLEOTIDE SEQUENCE [LARGE SCALE GENOMIC DNA]</scope>
    <source>
        <strain evidence="1">Iper-2018</strain>
    </source>
</reference>
<evidence type="ECO:0000313" key="2">
    <source>
        <dbReference type="Proteomes" id="UP000805193"/>
    </source>
</evidence>
<name>A0AC60PH22_IXOPE</name>